<dbReference type="EMBL" id="FNHE01000004">
    <property type="protein sequence ID" value="SDM17902.1"/>
    <property type="molecule type" value="Genomic_DNA"/>
</dbReference>
<name>A0A1G9R3M1_9ACTN</name>
<evidence type="ECO:0000313" key="2">
    <source>
        <dbReference type="Proteomes" id="UP000198680"/>
    </source>
</evidence>
<accession>A0A1G9R3M1</accession>
<keyword evidence="2" id="KW-1185">Reference proteome</keyword>
<proteinExistence type="predicted"/>
<protein>
    <submittedName>
        <fullName evidence="1">Uncharacterized protein</fullName>
    </submittedName>
</protein>
<sequence>MLTREALISLLHRMPGVSAIDASSDRRHSVVNTVVRCVHEGQRAVAVGTDTKTQIGALLDLVDLHLHDADVLDGTPVASEEVTLLLAQDEWDTEAEGALRTLAAHLHAPFRVDLRRLTSQGGVLPISAAGLDDMGDHQKYRYTDWLDLLMSVEDSPPPLVQRLLGALPREQFRAYPVLGTKNWWSLRLEGLEVAQVGPYKGWAQVGADHEGARRGPERSAWTEVVPTGRLTIDDDRSVAAAVRAINCFAEAWVQVVSGSLKHNEHALESRVLRGLVPITTSTGRLDLLRTPADGRVNWGSQFPTRWGRTAASGGRYLDVLMRENSTPWALELKVEGSQGVGNYYRHAVDQAVLYRHFIRSATHLAPWFERFGLDHTACRAAVVVPEFRSAADGWRRRLQRVCEAFDVELIEVPEHFARTAAHEPVEGSPVASGTHS</sequence>
<gene>
    <name evidence="1" type="ORF">SAMN05660642_01761</name>
</gene>
<dbReference type="STRING" id="1137991.SAMN05660642_01761"/>
<organism evidence="1 2">
    <name type="scientific">Geodermatophilus siccatus</name>
    <dbReference type="NCBI Taxonomy" id="1137991"/>
    <lineage>
        <taxon>Bacteria</taxon>
        <taxon>Bacillati</taxon>
        <taxon>Actinomycetota</taxon>
        <taxon>Actinomycetes</taxon>
        <taxon>Geodermatophilales</taxon>
        <taxon>Geodermatophilaceae</taxon>
        <taxon>Geodermatophilus</taxon>
    </lineage>
</organism>
<dbReference type="Proteomes" id="UP000198680">
    <property type="component" value="Unassembled WGS sequence"/>
</dbReference>
<evidence type="ECO:0000313" key="1">
    <source>
        <dbReference type="EMBL" id="SDM17902.1"/>
    </source>
</evidence>
<reference evidence="2" key="1">
    <citation type="submission" date="2016-10" db="EMBL/GenBank/DDBJ databases">
        <authorList>
            <person name="Varghese N."/>
            <person name="Submissions S."/>
        </authorList>
    </citation>
    <scope>NUCLEOTIDE SEQUENCE [LARGE SCALE GENOMIC DNA]</scope>
    <source>
        <strain evidence="2">DSM 45419</strain>
    </source>
</reference>
<dbReference type="AlphaFoldDB" id="A0A1G9R3M1"/>